<dbReference type="PANTHER" id="PTHR47396:SF1">
    <property type="entry name" value="ATP-DEPENDENT HELICASE IRC3-RELATED"/>
    <property type="match status" value="1"/>
</dbReference>
<dbReference type="EMBL" id="BMMX01000037">
    <property type="protein sequence ID" value="GGL11960.1"/>
    <property type="molecule type" value="Genomic_DNA"/>
</dbReference>
<dbReference type="InterPro" id="IPR001650">
    <property type="entry name" value="Helicase_C-like"/>
</dbReference>
<organism evidence="3 4">
    <name type="scientific">Mangrovihabitans endophyticus</name>
    <dbReference type="NCBI Taxonomy" id="1751298"/>
    <lineage>
        <taxon>Bacteria</taxon>
        <taxon>Bacillati</taxon>
        <taxon>Actinomycetota</taxon>
        <taxon>Actinomycetes</taxon>
        <taxon>Micromonosporales</taxon>
        <taxon>Micromonosporaceae</taxon>
        <taxon>Mangrovihabitans</taxon>
    </lineage>
</organism>
<keyword evidence="3" id="KW-0378">Hydrolase</keyword>
<dbReference type="GO" id="GO:0005829">
    <property type="term" value="C:cytosol"/>
    <property type="evidence" value="ECO:0007669"/>
    <property type="project" value="TreeGrafter"/>
</dbReference>
<dbReference type="CDD" id="cd18799">
    <property type="entry name" value="SF2_C_EcoAI-like"/>
    <property type="match status" value="1"/>
</dbReference>
<dbReference type="GO" id="GO:0009035">
    <property type="term" value="F:type I site-specific deoxyribonuclease activity"/>
    <property type="evidence" value="ECO:0007669"/>
    <property type="project" value="UniProtKB-EC"/>
</dbReference>
<name>A0A8J3C411_9ACTN</name>
<dbReference type="RefSeq" id="WP_189082069.1">
    <property type="nucleotide sequence ID" value="NZ_BMMX01000037.1"/>
</dbReference>
<dbReference type="PANTHER" id="PTHR47396">
    <property type="entry name" value="TYPE I RESTRICTION ENZYME ECOKI R PROTEIN"/>
    <property type="match status" value="1"/>
</dbReference>
<dbReference type="Gene3D" id="3.90.1570.30">
    <property type="match status" value="1"/>
</dbReference>
<sequence length="1141" mass="127818">MGNFGFLEAEWPDLFDEAARAEHIAVADPRASCFYARRCLELALTWLYQAEGALSTPYRNDLAAMISEPSLLVLVGPGIRTKMDLIRRVGNHAVHRSARVPETDSLRVVGELFQVMYWIARRYARDPGKVPDAGLAFDAGLIPRPVQRRQQQLAELQRQAEEFAQQQAALAEARRRSEDLNAEIAELRAQIKAARQANESRPDTHDYNEADTRTFVIDLLLREAGWLLLNAQDREFPVESLPESVSKTGKGKVDYVLWDDNGMPLAVVEAKRASYDAARGQQQAKVYADALERRFGQRPVIFYTNGYETYLWDDLFYPPRQVQGFYTRDELRLTIQRRANRRALSGVSINDDIADRHYQERAIRSVGEAFTKKQRHALLVMATGSGKTRTVIALVDQLARGNWVKRVLFLADRRALVKQAVNGFKTHLPGVPAVNLLDERDPNARVLVSTYPTMMGLINEMDGDLRRFGPGYFDLIIVDEAHRSIYQKYKTIFDYFDALLVGLTATPKDEIDRNTYRLFQLESGVPTDSYSLEEAVSEGYLVAPRTVGVPLKFQREGIRYDDLSEQEKEEWDALDWDEDGAVPTEVSSEDVNKFLFNADTVDKALATLMTHGARVAGGDRLGKTIIFAKNQAHAEFIHKRFDIAFPEHAGTFAQVITHATAFADSVIENFAQSESAPHIAISVDMLDTGIDVPEVVNLVFFKLVRSKTKFWQMIGRGTRLCPDLFGPGRDKQGFLVFDLCQNVEFFQAGLATSEGRVAPSLSQRLFSRRADLVLALDKILEDIGQLPEERPAGPVSDLDLRWEVVRRLNAEILGMDPQNVLVRPHRRQVEYYGEIDHWNLVTPEKHQEMIEHLAPLPSGFHGQDDGEEAKRFDLLALRLQLAVLEAEPGYATLQAQVQDIANALLNQTSIPAVAAQQQLLDELAGDEWWEDVTLPMLETMRRKVRGLVRLIEKTRRAVVYTDFEDQLGELGEVALPGSVVGTDQDRFQAKVRVYLRGHKDQIAVQKLHRNRQITSLDLSTLEEVFVAAGFGTEHDIATVTDAHEGFGLFLRSLTGLDRGAASAALDAFKTGKNLSASQLDFLNLLTDVIARRGLVNPADLYEAPFTALAPGGPGDIFPDSEISALIAVLDRVRATAIAEAS</sequence>
<dbReference type="Pfam" id="PF00271">
    <property type="entry name" value="Helicase_C"/>
    <property type="match status" value="1"/>
</dbReference>
<dbReference type="Pfam" id="PF04313">
    <property type="entry name" value="HSDR_N"/>
    <property type="match status" value="1"/>
</dbReference>
<dbReference type="Pfam" id="PF08463">
    <property type="entry name" value="EcoEI_R_C"/>
    <property type="match status" value="1"/>
</dbReference>
<dbReference type="InterPro" id="IPR014001">
    <property type="entry name" value="Helicase_ATP-bd"/>
</dbReference>
<keyword evidence="3" id="KW-0255">Endonuclease</keyword>
<dbReference type="GO" id="GO:0009307">
    <property type="term" value="P:DNA restriction-modification system"/>
    <property type="evidence" value="ECO:0007669"/>
    <property type="project" value="UniProtKB-KW"/>
</dbReference>
<proteinExistence type="predicted"/>
<dbReference type="SUPFAM" id="SSF52540">
    <property type="entry name" value="P-loop containing nucleoside triphosphate hydrolases"/>
    <property type="match status" value="1"/>
</dbReference>
<dbReference type="Gene3D" id="3.40.50.300">
    <property type="entry name" value="P-loop containing nucleotide triphosphate hydrolases"/>
    <property type="match status" value="2"/>
</dbReference>
<dbReference type="AlphaFoldDB" id="A0A8J3C411"/>
<protein>
    <submittedName>
        <fullName evidence="3">Restriction endonuclease subunit R</fullName>
    </submittedName>
</protein>
<keyword evidence="4" id="KW-1185">Reference proteome</keyword>
<dbReference type="SMART" id="SM00487">
    <property type="entry name" value="DEXDc"/>
    <property type="match status" value="1"/>
</dbReference>
<comment type="caution">
    <text evidence="3">The sequence shown here is derived from an EMBL/GenBank/DDBJ whole genome shotgun (WGS) entry which is preliminary data.</text>
</comment>
<dbReference type="InterPro" id="IPR025285">
    <property type="entry name" value="DUF4145"/>
</dbReference>
<dbReference type="Pfam" id="PF13643">
    <property type="entry name" value="DUF4145"/>
    <property type="match status" value="1"/>
</dbReference>
<dbReference type="GO" id="GO:0003677">
    <property type="term" value="F:DNA binding"/>
    <property type="evidence" value="ECO:0007669"/>
    <property type="project" value="UniProtKB-KW"/>
</dbReference>
<dbReference type="Pfam" id="PF04851">
    <property type="entry name" value="ResIII"/>
    <property type="match status" value="1"/>
</dbReference>
<evidence type="ECO:0000313" key="3">
    <source>
        <dbReference type="EMBL" id="GGL11960.1"/>
    </source>
</evidence>
<dbReference type="InterPro" id="IPR007409">
    <property type="entry name" value="Restrct_endonuc_type1_HsdR_N"/>
</dbReference>
<dbReference type="GO" id="GO:0005524">
    <property type="term" value="F:ATP binding"/>
    <property type="evidence" value="ECO:0007669"/>
    <property type="project" value="UniProtKB-KW"/>
</dbReference>
<dbReference type="InterPro" id="IPR006935">
    <property type="entry name" value="Helicase/UvrB_N"/>
</dbReference>
<dbReference type="PROSITE" id="PS51192">
    <property type="entry name" value="HELICASE_ATP_BIND_1"/>
    <property type="match status" value="1"/>
</dbReference>
<accession>A0A8J3C411</accession>
<evidence type="ECO:0000259" key="2">
    <source>
        <dbReference type="PROSITE" id="PS51192"/>
    </source>
</evidence>
<feature type="coiled-coil region" evidence="1">
    <location>
        <begin position="146"/>
        <end position="197"/>
    </location>
</feature>
<keyword evidence="1" id="KW-0175">Coiled coil</keyword>
<evidence type="ECO:0000256" key="1">
    <source>
        <dbReference type="SAM" id="Coils"/>
    </source>
</evidence>
<evidence type="ECO:0000313" key="4">
    <source>
        <dbReference type="Proteomes" id="UP000656042"/>
    </source>
</evidence>
<dbReference type="InterPro" id="IPR013670">
    <property type="entry name" value="EcoEI_R_C_dom"/>
</dbReference>
<dbReference type="InterPro" id="IPR050742">
    <property type="entry name" value="Helicase_Restrict-Modif_Enz"/>
</dbReference>
<reference evidence="3" key="1">
    <citation type="journal article" date="2014" name="Int. J. Syst. Evol. Microbiol.">
        <title>Complete genome sequence of Corynebacterium casei LMG S-19264T (=DSM 44701T), isolated from a smear-ripened cheese.</title>
        <authorList>
            <consortium name="US DOE Joint Genome Institute (JGI-PGF)"/>
            <person name="Walter F."/>
            <person name="Albersmeier A."/>
            <person name="Kalinowski J."/>
            <person name="Ruckert C."/>
        </authorList>
    </citation>
    <scope>NUCLEOTIDE SEQUENCE</scope>
    <source>
        <strain evidence="3">CGMCC 4.7299</strain>
    </source>
</reference>
<gene>
    <name evidence="3" type="ORF">GCM10012284_53370</name>
</gene>
<dbReference type="CDD" id="cd18032">
    <property type="entry name" value="DEXHc_RE_I_III_res"/>
    <property type="match status" value="1"/>
</dbReference>
<keyword evidence="3" id="KW-0540">Nuclease</keyword>
<feature type="domain" description="Helicase ATP-binding" evidence="2">
    <location>
        <begin position="368"/>
        <end position="525"/>
    </location>
</feature>
<dbReference type="InterPro" id="IPR027417">
    <property type="entry name" value="P-loop_NTPase"/>
</dbReference>
<reference evidence="3" key="2">
    <citation type="submission" date="2020-09" db="EMBL/GenBank/DDBJ databases">
        <authorList>
            <person name="Sun Q."/>
            <person name="Zhou Y."/>
        </authorList>
    </citation>
    <scope>NUCLEOTIDE SEQUENCE</scope>
    <source>
        <strain evidence="3">CGMCC 4.7299</strain>
    </source>
</reference>
<dbReference type="Proteomes" id="UP000656042">
    <property type="component" value="Unassembled WGS sequence"/>
</dbReference>